<keyword evidence="3" id="KW-1185">Reference proteome</keyword>
<evidence type="ECO:0000313" key="3">
    <source>
        <dbReference type="Proteomes" id="UP000008783"/>
    </source>
</evidence>
<sequence>MTTILESGEPLWKRRWWWWTIESVDNRHFTALASCLPFWDRPSHPRRSKTKPHPHLSGRLHRRSTDFEASSSSSPSSQPNIYPPQARDLVVTEQDSGKSRQVLLEKGVVEEYDRFTGQALRLIEADNPPLSNALAHEMPWVRPAFDGFLQFA</sequence>
<dbReference type="Proteomes" id="UP000008783">
    <property type="component" value="Unassembled WGS sequence"/>
</dbReference>
<dbReference type="EMBL" id="DS178291">
    <property type="protein sequence ID" value="EFP84698.2"/>
    <property type="molecule type" value="Genomic_DNA"/>
</dbReference>
<accession>E3KK73</accession>
<feature type="region of interest" description="Disordered" evidence="1">
    <location>
        <begin position="43"/>
        <end position="94"/>
    </location>
</feature>
<dbReference type="GeneID" id="10526665"/>
<dbReference type="KEGG" id="pgr:PGTG_10857"/>
<organism evidence="2 3">
    <name type="scientific">Puccinia graminis f. sp. tritici (strain CRL 75-36-700-3 / race SCCL)</name>
    <name type="common">Black stem rust fungus</name>
    <dbReference type="NCBI Taxonomy" id="418459"/>
    <lineage>
        <taxon>Eukaryota</taxon>
        <taxon>Fungi</taxon>
        <taxon>Dikarya</taxon>
        <taxon>Basidiomycota</taxon>
        <taxon>Pucciniomycotina</taxon>
        <taxon>Pucciniomycetes</taxon>
        <taxon>Pucciniales</taxon>
        <taxon>Pucciniaceae</taxon>
        <taxon>Puccinia</taxon>
    </lineage>
</organism>
<dbReference type="HOGENOM" id="CLU_1723275_0_0_1"/>
<protein>
    <submittedName>
        <fullName evidence="2">Uncharacterized protein</fullName>
    </submittedName>
</protein>
<dbReference type="RefSeq" id="XP_003329117.2">
    <property type="nucleotide sequence ID" value="XM_003329069.2"/>
</dbReference>
<gene>
    <name evidence="2" type="ORF">PGTG_10857</name>
</gene>
<evidence type="ECO:0000313" key="2">
    <source>
        <dbReference type="EMBL" id="EFP84698.2"/>
    </source>
</evidence>
<proteinExistence type="predicted"/>
<dbReference type="InParanoid" id="E3KK73"/>
<dbReference type="VEuPathDB" id="FungiDB:PGTG_10857"/>
<dbReference type="OrthoDB" id="341300at2759"/>
<evidence type="ECO:0000256" key="1">
    <source>
        <dbReference type="SAM" id="MobiDB-lite"/>
    </source>
</evidence>
<feature type="compositionally biased region" description="Basic residues" evidence="1">
    <location>
        <begin position="44"/>
        <end position="62"/>
    </location>
</feature>
<reference key="1">
    <citation type="submission" date="2007-01" db="EMBL/GenBank/DDBJ databases">
        <title>The Genome Sequence of Puccinia graminis f. sp. tritici Strain CRL 75-36-700-3.</title>
        <authorList>
            <consortium name="The Broad Institute Genome Sequencing Platform"/>
            <person name="Birren B."/>
            <person name="Lander E."/>
            <person name="Galagan J."/>
            <person name="Nusbaum C."/>
            <person name="Devon K."/>
            <person name="Cuomo C."/>
            <person name="Jaffe D."/>
            <person name="Butler J."/>
            <person name="Alvarez P."/>
            <person name="Gnerre S."/>
            <person name="Grabherr M."/>
            <person name="Mauceli E."/>
            <person name="Brockman W."/>
            <person name="Young S."/>
            <person name="LaButti K."/>
            <person name="Sykes S."/>
            <person name="DeCaprio D."/>
            <person name="Crawford M."/>
            <person name="Koehrsen M."/>
            <person name="Engels R."/>
            <person name="Montgomery P."/>
            <person name="Pearson M."/>
            <person name="Howarth C."/>
            <person name="Larson L."/>
            <person name="White J."/>
            <person name="Zeng Q."/>
            <person name="Kodira C."/>
            <person name="Yandava C."/>
            <person name="Alvarado L."/>
            <person name="O'Leary S."/>
            <person name="Szabo L."/>
            <person name="Dean R."/>
            <person name="Schein J."/>
        </authorList>
    </citation>
    <scope>NUCLEOTIDE SEQUENCE</scope>
    <source>
        <strain>CRL 75-36-700-3</strain>
    </source>
</reference>
<reference evidence="3" key="2">
    <citation type="journal article" date="2011" name="Proc. Natl. Acad. Sci. U.S.A.">
        <title>Obligate biotrophy features unraveled by the genomic analysis of rust fungi.</title>
        <authorList>
            <person name="Duplessis S."/>
            <person name="Cuomo C.A."/>
            <person name="Lin Y.-C."/>
            <person name="Aerts A."/>
            <person name="Tisserant E."/>
            <person name="Veneault-Fourrey C."/>
            <person name="Joly D.L."/>
            <person name="Hacquard S."/>
            <person name="Amselem J."/>
            <person name="Cantarel B.L."/>
            <person name="Chiu R."/>
            <person name="Coutinho P.M."/>
            <person name="Feau N."/>
            <person name="Field M."/>
            <person name="Frey P."/>
            <person name="Gelhaye E."/>
            <person name="Goldberg J."/>
            <person name="Grabherr M.G."/>
            <person name="Kodira C.D."/>
            <person name="Kohler A."/>
            <person name="Kuees U."/>
            <person name="Lindquist E.A."/>
            <person name="Lucas S.M."/>
            <person name="Mago R."/>
            <person name="Mauceli E."/>
            <person name="Morin E."/>
            <person name="Murat C."/>
            <person name="Pangilinan J.L."/>
            <person name="Park R."/>
            <person name="Pearson M."/>
            <person name="Quesneville H."/>
            <person name="Rouhier N."/>
            <person name="Sakthikumar S."/>
            <person name="Salamov A.A."/>
            <person name="Schmutz J."/>
            <person name="Selles B."/>
            <person name="Shapiro H."/>
            <person name="Tanguay P."/>
            <person name="Tuskan G.A."/>
            <person name="Henrissat B."/>
            <person name="Van de Peer Y."/>
            <person name="Rouze P."/>
            <person name="Ellis J.G."/>
            <person name="Dodds P.N."/>
            <person name="Schein J.E."/>
            <person name="Zhong S."/>
            <person name="Hamelin R.C."/>
            <person name="Grigoriev I.V."/>
            <person name="Szabo L.J."/>
            <person name="Martin F."/>
        </authorList>
    </citation>
    <scope>NUCLEOTIDE SEQUENCE [LARGE SCALE GENOMIC DNA]</scope>
    <source>
        <strain evidence="3">CRL 75-36-700-3 / race SCCL</strain>
    </source>
</reference>
<dbReference type="AlphaFoldDB" id="E3KK73"/>
<name>E3KK73_PUCGT</name>